<evidence type="ECO:0000256" key="7">
    <source>
        <dbReference type="ARBA" id="ARBA00022840"/>
    </source>
</evidence>
<keyword evidence="9 11" id="KW-0648">Protein biosynthesis</keyword>
<keyword evidence="4 11" id="KW-0479">Metal-binding</keyword>
<dbReference type="InterPro" id="IPR045864">
    <property type="entry name" value="aa-tRNA-synth_II/BPL/LPL"/>
</dbReference>
<dbReference type="InterPro" id="IPR012947">
    <property type="entry name" value="tRNA_SAD"/>
</dbReference>
<dbReference type="EMBL" id="JBEPMU010000001">
    <property type="protein sequence ID" value="MET3651469.1"/>
    <property type="molecule type" value="Genomic_DNA"/>
</dbReference>
<dbReference type="GO" id="GO:0004813">
    <property type="term" value="F:alanine-tRNA ligase activity"/>
    <property type="evidence" value="ECO:0007669"/>
    <property type="project" value="UniProtKB-EC"/>
</dbReference>
<feature type="binding site" evidence="11">
    <location>
        <position position="565"/>
    </location>
    <ligand>
        <name>Zn(2+)</name>
        <dbReference type="ChEBI" id="CHEBI:29105"/>
    </ligand>
</feature>
<protein>
    <recommendedName>
        <fullName evidence="11">Alanine--tRNA ligase</fullName>
        <ecNumber evidence="11">6.1.1.7</ecNumber>
    </recommendedName>
    <alternativeName>
        <fullName evidence="11">Alanyl-tRNA synthetase</fullName>
        <shortName evidence="11">AlaRS</shortName>
    </alternativeName>
</protein>
<dbReference type="SUPFAM" id="SSF50447">
    <property type="entry name" value="Translation proteins"/>
    <property type="match status" value="1"/>
</dbReference>
<evidence type="ECO:0000256" key="3">
    <source>
        <dbReference type="ARBA" id="ARBA00022598"/>
    </source>
</evidence>
<comment type="cofactor">
    <cofactor evidence="11">
        <name>Zn(2+)</name>
        <dbReference type="ChEBI" id="CHEBI:29105"/>
    </cofactor>
    <text evidence="11">Binds 1 zinc ion per subunit.</text>
</comment>
<dbReference type="InterPro" id="IPR018163">
    <property type="entry name" value="Thr/Ala-tRNA-synth_IIc_edit"/>
</dbReference>
<evidence type="ECO:0000256" key="2">
    <source>
        <dbReference type="ARBA" id="ARBA00022555"/>
    </source>
</evidence>
<comment type="domain">
    <text evidence="11">Consists of three domains; the N-terminal catalytic domain, the editing domain and the C-terminal C-Ala domain. The editing domain removes incorrectly charged amino acids, while the C-Ala domain, along with tRNA(Ala), serves as a bridge to cooperatively bring together the editing and aminoacylation centers thus stimulating deacylation of misacylated tRNAs.</text>
</comment>
<name>A0ABV2JUF5_9GAMM</name>
<keyword evidence="11" id="KW-0963">Cytoplasm</keyword>
<dbReference type="NCBIfam" id="TIGR00344">
    <property type="entry name" value="alaS"/>
    <property type="match status" value="1"/>
</dbReference>
<keyword evidence="8 11" id="KW-0694">RNA-binding</keyword>
<keyword evidence="15" id="KW-1185">Reference proteome</keyword>
<dbReference type="Pfam" id="PF07973">
    <property type="entry name" value="tRNA_SAD"/>
    <property type="match status" value="1"/>
</dbReference>
<dbReference type="Proteomes" id="UP001549184">
    <property type="component" value="Unassembled WGS sequence"/>
</dbReference>
<accession>A0ABV2JUF5</accession>
<evidence type="ECO:0000256" key="11">
    <source>
        <dbReference type="HAMAP-Rule" id="MF_00036"/>
    </source>
</evidence>
<dbReference type="InterPro" id="IPR009000">
    <property type="entry name" value="Transl_B-barrel_sf"/>
</dbReference>
<dbReference type="Pfam" id="PF01411">
    <property type="entry name" value="tRNA-synt_2c"/>
    <property type="match status" value="1"/>
</dbReference>
<keyword evidence="12" id="KW-0175">Coiled coil</keyword>
<keyword evidence="6 11" id="KW-0862">Zinc</keyword>
<dbReference type="PRINTS" id="PR00980">
    <property type="entry name" value="TRNASYNTHALA"/>
</dbReference>
<evidence type="ECO:0000256" key="4">
    <source>
        <dbReference type="ARBA" id="ARBA00022723"/>
    </source>
</evidence>
<comment type="catalytic activity">
    <reaction evidence="11">
        <text>tRNA(Ala) + L-alanine + ATP = L-alanyl-tRNA(Ala) + AMP + diphosphate</text>
        <dbReference type="Rhea" id="RHEA:12540"/>
        <dbReference type="Rhea" id="RHEA-COMP:9657"/>
        <dbReference type="Rhea" id="RHEA-COMP:9923"/>
        <dbReference type="ChEBI" id="CHEBI:30616"/>
        <dbReference type="ChEBI" id="CHEBI:33019"/>
        <dbReference type="ChEBI" id="CHEBI:57972"/>
        <dbReference type="ChEBI" id="CHEBI:78442"/>
        <dbReference type="ChEBI" id="CHEBI:78497"/>
        <dbReference type="ChEBI" id="CHEBI:456215"/>
        <dbReference type="EC" id="6.1.1.7"/>
    </reaction>
</comment>
<proteinExistence type="inferred from homology"/>
<dbReference type="Gene3D" id="2.40.30.130">
    <property type="match status" value="1"/>
</dbReference>
<gene>
    <name evidence="11" type="primary">alaS</name>
    <name evidence="14" type="ORF">ABIC75_001171</name>
</gene>
<evidence type="ECO:0000256" key="12">
    <source>
        <dbReference type="SAM" id="Coils"/>
    </source>
</evidence>
<evidence type="ECO:0000256" key="6">
    <source>
        <dbReference type="ARBA" id="ARBA00022833"/>
    </source>
</evidence>
<keyword evidence="3 11" id="KW-0436">Ligase</keyword>
<dbReference type="PROSITE" id="PS50860">
    <property type="entry name" value="AA_TRNA_LIGASE_II_ALA"/>
    <property type="match status" value="1"/>
</dbReference>
<dbReference type="InterPro" id="IPR050058">
    <property type="entry name" value="Ala-tRNA_ligase"/>
</dbReference>
<dbReference type="InterPro" id="IPR003156">
    <property type="entry name" value="DHHA1_dom"/>
</dbReference>
<dbReference type="SUPFAM" id="SSF55681">
    <property type="entry name" value="Class II aaRS and biotin synthetases"/>
    <property type="match status" value="1"/>
</dbReference>
<feature type="binding site" evidence="11">
    <location>
        <position position="667"/>
    </location>
    <ligand>
        <name>Zn(2+)</name>
        <dbReference type="ChEBI" id="CHEBI:29105"/>
    </ligand>
</feature>
<evidence type="ECO:0000256" key="10">
    <source>
        <dbReference type="ARBA" id="ARBA00023146"/>
    </source>
</evidence>
<dbReference type="Gene3D" id="3.30.980.10">
    <property type="entry name" value="Threonyl-trna Synthetase, Chain A, domain 2"/>
    <property type="match status" value="1"/>
</dbReference>
<feature type="binding site" evidence="11">
    <location>
        <position position="671"/>
    </location>
    <ligand>
        <name>Zn(2+)</name>
        <dbReference type="ChEBI" id="CHEBI:29105"/>
    </ligand>
</feature>
<keyword evidence="10 11" id="KW-0030">Aminoacyl-tRNA synthetase</keyword>
<evidence type="ECO:0000256" key="1">
    <source>
        <dbReference type="ARBA" id="ARBA00008226"/>
    </source>
</evidence>
<dbReference type="RefSeq" id="WP_354012897.1">
    <property type="nucleotide sequence ID" value="NZ_JBEPMU010000001.1"/>
</dbReference>
<dbReference type="Pfam" id="PF02272">
    <property type="entry name" value="DHHA1"/>
    <property type="match status" value="1"/>
</dbReference>
<dbReference type="InterPro" id="IPR018162">
    <property type="entry name" value="Ala-tRNA-ligase_IIc_anticod-bd"/>
</dbReference>
<feature type="domain" description="Alanyl-transfer RNA synthetases family profile" evidence="13">
    <location>
        <begin position="1"/>
        <end position="710"/>
    </location>
</feature>
<keyword evidence="7 11" id="KW-0067">ATP-binding</keyword>
<comment type="subcellular location">
    <subcellularLocation>
        <location evidence="11">Cytoplasm</location>
    </subcellularLocation>
</comment>
<dbReference type="InterPro" id="IPR002318">
    <property type="entry name" value="Ala-tRNA-lgiase_IIc"/>
</dbReference>
<comment type="similarity">
    <text evidence="1 11">Belongs to the class-II aminoacyl-tRNA synthetase family.</text>
</comment>
<dbReference type="InterPro" id="IPR018165">
    <property type="entry name" value="Ala-tRNA-synth_IIc_core"/>
</dbReference>
<comment type="caution">
    <text evidence="14">The sequence shown here is derived from an EMBL/GenBank/DDBJ whole genome shotgun (WGS) entry which is preliminary data.</text>
</comment>
<dbReference type="SUPFAM" id="SSF101353">
    <property type="entry name" value="Putative anticodon-binding domain of alanyl-tRNA synthetase (AlaRS)"/>
    <property type="match status" value="1"/>
</dbReference>
<evidence type="ECO:0000256" key="8">
    <source>
        <dbReference type="ARBA" id="ARBA00022884"/>
    </source>
</evidence>
<dbReference type="InterPro" id="IPR018164">
    <property type="entry name" value="Ala-tRNA-synth_IIc_N"/>
</dbReference>
<feature type="coiled-coil region" evidence="12">
    <location>
        <begin position="726"/>
        <end position="753"/>
    </location>
</feature>
<keyword evidence="2 11" id="KW-0820">tRNA-binding</keyword>
<evidence type="ECO:0000256" key="9">
    <source>
        <dbReference type="ARBA" id="ARBA00022917"/>
    </source>
</evidence>
<reference evidence="14 15" key="1">
    <citation type="submission" date="2024-06" db="EMBL/GenBank/DDBJ databases">
        <title>Sorghum-associated microbial communities from plants grown in Nebraska, USA.</title>
        <authorList>
            <person name="Schachtman D."/>
        </authorList>
    </citation>
    <scope>NUCLEOTIDE SEQUENCE [LARGE SCALE GENOMIC DNA]</scope>
    <source>
        <strain evidence="14 15">1073</strain>
    </source>
</reference>
<evidence type="ECO:0000259" key="13">
    <source>
        <dbReference type="PROSITE" id="PS50860"/>
    </source>
</evidence>
<comment type="function">
    <text evidence="11">Catalyzes the attachment of alanine to tRNA(Ala) in a two-step reaction: alanine is first activated by ATP to form Ala-AMP and then transferred to the acceptor end of tRNA(Ala). Also edits incorrectly charged Ser-tRNA(Ala) and Gly-tRNA(Ala) via its editing domain.</text>
</comment>
<sequence>MKTAEIRSTFLDYFRSKGHTIVPSSSLVPASDPTLLFTNSGMVQFKNVFLGSEKLPYVRAADVQRCLRAGGKHNDLDSVGYTARHHTFFEMLGNWSFGDYFKRDAIAFAWELLTDVFKLPKDKLWVTVYHTDDEAFDIWNKEVGVPAERIVRIGDNKGAPYASDNFWQMADTGPCGPCTEIFFDHGEEIAGGPPGSPDEDGDRYIEIWNLVFMQFDRAPDGTLSPLPAPCVDTGMGLERLAAVLQHVHSNYEIDLFEHLIKVAAGLTGTKDLANKSLRVIADHIRACSFLIVDGVLPSNEGRGYVLRRIIRRALRHGWMLGVRGDFFWKMVQPLVEEMGQAYPELAQKQAFVEDALRTEERRFGETLENGMRLFDAVAAKSSGTIPGADAFRLYDTYGFPVDLTADIARERGLTVDMDGFEQSMKEQQDRSREGGKFEAKGQMPAELASQLQPTVFLGYDSLMSQGSKVVGIVRGGKQYDQLGDGEEGLVILDRTPFYAESGGQVGDTGVLVNASGSFAVADTLKMGGVFFGHAGRWKGKQSLRVGEVVDADVDGSRRQAIVLNHSATHLLHAALRKVLGEHVTQKGSLVAPERLRFDFSHFKPMSAEEVREIETLVNAEVRRNAAAEVHHMGYNEAIEFGAMALFGEKYGDEVRVLKMGGFSTELCGGTHVGRTGDIGLFKIVSEAGVASGVRRIEAVTGAGALAYVADEERRLGEFAQLLSTSGDDAVEKLRQLFDKQKKLERELESLRAKAAGSATADLASTARDVDGIKVVAARLEGLDAKALRDAMDQLKQQLADCVVLLAGAADGRVSLVAGVNGKALGRVKAGDIVAHVASQIDGKGGGRPDMAQGGGADTAELPGILEGLAGWIGQRLAS</sequence>
<dbReference type="HAMAP" id="MF_00036_B">
    <property type="entry name" value="Ala_tRNA_synth_B"/>
    <property type="match status" value="1"/>
</dbReference>
<evidence type="ECO:0000256" key="5">
    <source>
        <dbReference type="ARBA" id="ARBA00022741"/>
    </source>
</evidence>
<dbReference type="CDD" id="cd00673">
    <property type="entry name" value="AlaRS_core"/>
    <property type="match status" value="1"/>
</dbReference>
<dbReference type="EC" id="6.1.1.7" evidence="11"/>
<dbReference type="Gene3D" id="3.10.310.40">
    <property type="match status" value="1"/>
</dbReference>
<dbReference type="SUPFAM" id="SSF55186">
    <property type="entry name" value="ThrRS/AlaRS common domain"/>
    <property type="match status" value="1"/>
</dbReference>
<dbReference type="Gene3D" id="6.10.250.550">
    <property type="match status" value="1"/>
</dbReference>
<dbReference type="Gene3D" id="3.30.54.20">
    <property type="match status" value="1"/>
</dbReference>
<feature type="binding site" evidence="11">
    <location>
        <position position="569"/>
    </location>
    <ligand>
        <name>Zn(2+)</name>
        <dbReference type="ChEBI" id="CHEBI:29105"/>
    </ligand>
</feature>
<keyword evidence="5 11" id="KW-0547">Nucleotide-binding</keyword>
<dbReference type="InterPro" id="IPR023033">
    <property type="entry name" value="Ala_tRNA_ligase_euk/bac"/>
</dbReference>
<dbReference type="PANTHER" id="PTHR11777:SF9">
    <property type="entry name" value="ALANINE--TRNA LIGASE, CYTOPLASMIC"/>
    <property type="match status" value="1"/>
</dbReference>
<dbReference type="Gene3D" id="3.30.930.10">
    <property type="entry name" value="Bira Bifunctional Protein, Domain 2"/>
    <property type="match status" value="1"/>
</dbReference>
<dbReference type="SMART" id="SM00863">
    <property type="entry name" value="tRNA_SAD"/>
    <property type="match status" value="1"/>
</dbReference>
<evidence type="ECO:0000313" key="15">
    <source>
        <dbReference type="Proteomes" id="UP001549184"/>
    </source>
</evidence>
<organism evidence="14 15">
    <name type="scientific">Dyella japonica</name>
    <dbReference type="NCBI Taxonomy" id="231455"/>
    <lineage>
        <taxon>Bacteria</taxon>
        <taxon>Pseudomonadati</taxon>
        <taxon>Pseudomonadota</taxon>
        <taxon>Gammaproteobacteria</taxon>
        <taxon>Lysobacterales</taxon>
        <taxon>Rhodanobacteraceae</taxon>
        <taxon>Dyella</taxon>
    </lineage>
</organism>
<evidence type="ECO:0000313" key="14">
    <source>
        <dbReference type="EMBL" id="MET3651469.1"/>
    </source>
</evidence>
<dbReference type="PANTHER" id="PTHR11777">
    <property type="entry name" value="ALANYL-TRNA SYNTHETASE"/>
    <property type="match status" value="1"/>
</dbReference>